<feature type="active site" description="Proton donor/acceptor" evidence="6">
    <location>
        <position position="240"/>
    </location>
</feature>
<keyword evidence="2" id="KW-0808">Transferase</keyword>
<keyword evidence="4 6" id="KW-0573">Peptidoglycan synthesis</keyword>
<dbReference type="AlphaFoldDB" id="A0A1L7CK41"/>
<keyword evidence="5 6" id="KW-0961">Cell wall biogenesis/degradation</keyword>
<dbReference type="KEGG" id="cfc:CFLV_02350"/>
<dbReference type="CDD" id="cd16913">
    <property type="entry name" value="YkuD_like"/>
    <property type="match status" value="1"/>
</dbReference>
<keyword evidence="8" id="KW-0732">Signal</keyword>
<protein>
    <recommendedName>
        <fullName evidence="9">L,D-TPase catalytic domain-containing protein</fullName>
    </recommendedName>
</protein>
<dbReference type="EMBL" id="CP009246">
    <property type="protein sequence ID" value="APT86143.1"/>
    <property type="molecule type" value="Genomic_DNA"/>
</dbReference>
<dbReference type="GO" id="GO:0008360">
    <property type="term" value="P:regulation of cell shape"/>
    <property type="evidence" value="ECO:0007669"/>
    <property type="project" value="UniProtKB-UniRule"/>
</dbReference>
<evidence type="ECO:0000256" key="3">
    <source>
        <dbReference type="ARBA" id="ARBA00022960"/>
    </source>
</evidence>
<dbReference type="GO" id="GO:0016740">
    <property type="term" value="F:transferase activity"/>
    <property type="evidence" value="ECO:0007669"/>
    <property type="project" value="UniProtKB-KW"/>
</dbReference>
<evidence type="ECO:0000313" key="12">
    <source>
        <dbReference type="Proteomes" id="UP000185479"/>
    </source>
</evidence>
<gene>
    <name evidence="11" type="ORF">CFL01nite_08040</name>
    <name evidence="10" type="ORF">CFLV_02350</name>
</gene>
<evidence type="ECO:0000256" key="1">
    <source>
        <dbReference type="ARBA" id="ARBA00004752"/>
    </source>
</evidence>
<evidence type="ECO:0000256" key="4">
    <source>
        <dbReference type="ARBA" id="ARBA00022984"/>
    </source>
</evidence>
<feature type="domain" description="L,D-TPase catalytic" evidence="9">
    <location>
        <begin position="166"/>
        <end position="275"/>
    </location>
</feature>
<dbReference type="PANTHER" id="PTHR30582:SF2">
    <property type="entry name" value="L,D-TRANSPEPTIDASE YCIB-RELATED"/>
    <property type="match status" value="1"/>
</dbReference>
<dbReference type="GO" id="GO:0071555">
    <property type="term" value="P:cell wall organization"/>
    <property type="evidence" value="ECO:0007669"/>
    <property type="project" value="UniProtKB-UniRule"/>
</dbReference>
<keyword evidence="12" id="KW-1185">Reference proteome</keyword>
<evidence type="ECO:0000259" key="9">
    <source>
        <dbReference type="PROSITE" id="PS52029"/>
    </source>
</evidence>
<feature type="coiled-coil region" evidence="7">
    <location>
        <begin position="112"/>
        <end position="156"/>
    </location>
</feature>
<evidence type="ECO:0000256" key="6">
    <source>
        <dbReference type="PROSITE-ProRule" id="PRU01373"/>
    </source>
</evidence>
<dbReference type="GO" id="GO:0005576">
    <property type="term" value="C:extracellular region"/>
    <property type="evidence" value="ECO:0007669"/>
    <property type="project" value="TreeGrafter"/>
</dbReference>
<evidence type="ECO:0000256" key="8">
    <source>
        <dbReference type="SAM" id="SignalP"/>
    </source>
</evidence>
<dbReference type="GeneID" id="82879562"/>
<dbReference type="InterPro" id="IPR005490">
    <property type="entry name" value="LD_TPept_cat_dom"/>
</dbReference>
<feature type="active site" description="Nucleophile" evidence="6">
    <location>
        <position position="251"/>
    </location>
</feature>
<dbReference type="OrthoDB" id="8887048at2"/>
<keyword evidence="3 6" id="KW-0133">Cell shape</keyword>
<evidence type="ECO:0000256" key="7">
    <source>
        <dbReference type="SAM" id="Coils"/>
    </source>
</evidence>
<reference evidence="11 13" key="2">
    <citation type="submission" date="2019-06" db="EMBL/GenBank/DDBJ databases">
        <title>Whole genome shotgun sequence of Corynebacterium flavescens NBRC 14136.</title>
        <authorList>
            <person name="Hosoyama A."/>
            <person name="Uohara A."/>
            <person name="Ohji S."/>
            <person name="Ichikawa N."/>
        </authorList>
    </citation>
    <scope>NUCLEOTIDE SEQUENCE [LARGE SCALE GENOMIC DNA]</scope>
    <source>
        <strain evidence="11 13">NBRC 14136</strain>
    </source>
</reference>
<organism evidence="10 12">
    <name type="scientific">Corynebacterium flavescens</name>
    <dbReference type="NCBI Taxonomy" id="28028"/>
    <lineage>
        <taxon>Bacteria</taxon>
        <taxon>Bacillati</taxon>
        <taxon>Actinomycetota</taxon>
        <taxon>Actinomycetes</taxon>
        <taxon>Mycobacteriales</taxon>
        <taxon>Corynebacteriaceae</taxon>
        <taxon>Corynebacterium</taxon>
    </lineage>
</organism>
<accession>A0A1L7CK41</accession>
<dbReference type="UniPathway" id="UPA00219"/>
<dbReference type="InterPro" id="IPR050979">
    <property type="entry name" value="LD-transpeptidase"/>
</dbReference>
<dbReference type="PROSITE" id="PS51318">
    <property type="entry name" value="TAT"/>
    <property type="match status" value="1"/>
</dbReference>
<keyword evidence="7" id="KW-0175">Coiled coil</keyword>
<dbReference type="RefSeq" id="WP_075729141.1">
    <property type="nucleotide sequence ID" value="NZ_BJNB01000008.1"/>
</dbReference>
<evidence type="ECO:0000313" key="10">
    <source>
        <dbReference type="EMBL" id="APT86143.1"/>
    </source>
</evidence>
<reference evidence="10 12" key="1">
    <citation type="submission" date="2014-08" db="EMBL/GenBank/DDBJ databases">
        <title>Complete genome sequence of Corynebacterium flavescens OJ8(T)(=DSM 20296(T)), isolated from cheese.</title>
        <authorList>
            <person name="Ruckert C."/>
            <person name="Albersmeier A."/>
            <person name="Winkler A."/>
            <person name="Kalinowski J."/>
        </authorList>
    </citation>
    <scope>NUCLEOTIDE SEQUENCE [LARGE SCALE GENOMIC DNA]</scope>
    <source>
        <strain evidence="10 12">OJ8</strain>
    </source>
</reference>
<dbReference type="GO" id="GO:0018104">
    <property type="term" value="P:peptidoglycan-protein cross-linking"/>
    <property type="evidence" value="ECO:0007669"/>
    <property type="project" value="TreeGrafter"/>
</dbReference>
<feature type="chain" id="PRO_5044060973" description="L,D-TPase catalytic domain-containing protein" evidence="8">
    <location>
        <begin position="40"/>
        <end position="275"/>
    </location>
</feature>
<name>A0A1L7CK41_CORFL</name>
<dbReference type="Pfam" id="PF03734">
    <property type="entry name" value="YkuD"/>
    <property type="match status" value="1"/>
</dbReference>
<dbReference type="PANTHER" id="PTHR30582">
    <property type="entry name" value="L,D-TRANSPEPTIDASE"/>
    <property type="match status" value="1"/>
</dbReference>
<evidence type="ECO:0000313" key="13">
    <source>
        <dbReference type="Proteomes" id="UP000315353"/>
    </source>
</evidence>
<evidence type="ECO:0000256" key="2">
    <source>
        <dbReference type="ARBA" id="ARBA00022679"/>
    </source>
</evidence>
<dbReference type="SUPFAM" id="SSF141523">
    <property type="entry name" value="L,D-transpeptidase catalytic domain-like"/>
    <property type="match status" value="1"/>
</dbReference>
<dbReference type="Proteomes" id="UP000315353">
    <property type="component" value="Unassembled WGS sequence"/>
</dbReference>
<dbReference type="InterPro" id="IPR006311">
    <property type="entry name" value="TAT_signal"/>
</dbReference>
<dbReference type="GO" id="GO:0071972">
    <property type="term" value="F:peptidoglycan L,D-transpeptidase activity"/>
    <property type="evidence" value="ECO:0007669"/>
    <property type="project" value="TreeGrafter"/>
</dbReference>
<evidence type="ECO:0000256" key="5">
    <source>
        <dbReference type="ARBA" id="ARBA00023316"/>
    </source>
</evidence>
<sequence>MSQSPRRKATPFLRRVFVAPVTAGALALTALLGAPAASAQQLPSIEEVQSQADQLSAEARQQLDNFVGQTREGAWNTRNQILQQLETVNPQAAAAIRPAVDAAVDAVFPGLIEQKNAEARAAREAADRAHAEEIARQEAEARAASERAEAERAANQFDRGSCPLDAKVCVDLDGKRSWLQGPNGEVTYVASAISSGMAGEETPRGTFYINRKVKDEISREFNNAPMPYSMYFTNSGHAFHEGSPAYESNGCIHLPHNDAVRFWNDVPVGSKVVIY</sequence>
<feature type="signal peptide" evidence="8">
    <location>
        <begin position="1"/>
        <end position="39"/>
    </location>
</feature>
<dbReference type="PROSITE" id="PS52029">
    <property type="entry name" value="LD_TPASE"/>
    <property type="match status" value="1"/>
</dbReference>
<dbReference type="EMBL" id="BJNB01000008">
    <property type="protein sequence ID" value="GEB97309.1"/>
    <property type="molecule type" value="Genomic_DNA"/>
</dbReference>
<evidence type="ECO:0000313" key="11">
    <source>
        <dbReference type="EMBL" id="GEB97309.1"/>
    </source>
</evidence>
<comment type="pathway">
    <text evidence="1 6">Cell wall biogenesis; peptidoglycan biosynthesis.</text>
</comment>
<dbReference type="InterPro" id="IPR038063">
    <property type="entry name" value="Transpep_catalytic_dom"/>
</dbReference>
<dbReference type="STRING" id="28028.CFLV_02350"/>
<dbReference type="Gene3D" id="2.40.440.10">
    <property type="entry name" value="L,D-transpeptidase catalytic domain-like"/>
    <property type="match status" value="1"/>
</dbReference>
<proteinExistence type="predicted"/>
<dbReference type="Proteomes" id="UP000185479">
    <property type="component" value="Chromosome"/>
</dbReference>